<dbReference type="Proteomes" id="UP001215280">
    <property type="component" value="Unassembled WGS sequence"/>
</dbReference>
<sequence>MCRAHGCAALGCARITRRSFGSVSLLGNAVPAKIKAPREQPGGINSTHILWAVSPRHLGRNGISTYACIPLRLTPGLKWLIWNILWDHLDSMNSVLAIQIHPDCTWSRPATPRANIGISWTELEGGTDSKVSSASSSKVSTSSSVSSAFRTDKGGRFHFSWVKMVGLFACDGNCISTTIINSTAWATEDLWGSNVALVTIQISASGEQVYLQSGPQRQISPTVGAGTTTELNTTISQPI</sequence>
<accession>A0AAD7I7H9</accession>
<keyword evidence="2" id="KW-1185">Reference proteome</keyword>
<dbReference type="EMBL" id="JARJLG010000153">
    <property type="protein sequence ID" value="KAJ7735638.1"/>
    <property type="molecule type" value="Genomic_DNA"/>
</dbReference>
<gene>
    <name evidence="1" type="ORF">DFH07DRAFT_987233</name>
</gene>
<evidence type="ECO:0000313" key="1">
    <source>
        <dbReference type="EMBL" id="KAJ7735638.1"/>
    </source>
</evidence>
<name>A0AAD7I7H9_9AGAR</name>
<organism evidence="1 2">
    <name type="scientific">Mycena maculata</name>
    <dbReference type="NCBI Taxonomy" id="230809"/>
    <lineage>
        <taxon>Eukaryota</taxon>
        <taxon>Fungi</taxon>
        <taxon>Dikarya</taxon>
        <taxon>Basidiomycota</taxon>
        <taxon>Agaricomycotina</taxon>
        <taxon>Agaricomycetes</taxon>
        <taxon>Agaricomycetidae</taxon>
        <taxon>Agaricales</taxon>
        <taxon>Marasmiineae</taxon>
        <taxon>Mycenaceae</taxon>
        <taxon>Mycena</taxon>
    </lineage>
</organism>
<proteinExistence type="predicted"/>
<evidence type="ECO:0000313" key="2">
    <source>
        <dbReference type="Proteomes" id="UP001215280"/>
    </source>
</evidence>
<comment type="caution">
    <text evidence="1">The sequence shown here is derived from an EMBL/GenBank/DDBJ whole genome shotgun (WGS) entry which is preliminary data.</text>
</comment>
<dbReference type="AlphaFoldDB" id="A0AAD7I7H9"/>
<reference evidence="1" key="1">
    <citation type="submission" date="2023-03" db="EMBL/GenBank/DDBJ databases">
        <title>Massive genome expansion in bonnet fungi (Mycena s.s.) driven by repeated elements and novel gene families across ecological guilds.</title>
        <authorList>
            <consortium name="Lawrence Berkeley National Laboratory"/>
            <person name="Harder C.B."/>
            <person name="Miyauchi S."/>
            <person name="Viragh M."/>
            <person name="Kuo A."/>
            <person name="Thoen E."/>
            <person name="Andreopoulos B."/>
            <person name="Lu D."/>
            <person name="Skrede I."/>
            <person name="Drula E."/>
            <person name="Henrissat B."/>
            <person name="Morin E."/>
            <person name="Kohler A."/>
            <person name="Barry K."/>
            <person name="LaButti K."/>
            <person name="Morin E."/>
            <person name="Salamov A."/>
            <person name="Lipzen A."/>
            <person name="Mereny Z."/>
            <person name="Hegedus B."/>
            <person name="Baldrian P."/>
            <person name="Stursova M."/>
            <person name="Weitz H."/>
            <person name="Taylor A."/>
            <person name="Grigoriev I.V."/>
            <person name="Nagy L.G."/>
            <person name="Martin F."/>
            <person name="Kauserud H."/>
        </authorList>
    </citation>
    <scope>NUCLEOTIDE SEQUENCE</scope>
    <source>
        <strain evidence="1">CBHHK188m</strain>
    </source>
</reference>
<protein>
    <submittedName>
        <fullName evidence="1">Uncharacterized protein</fullName>
    </submittedName>
</protein>